<keyword evidence="1" id="KW-1133">Transmembrane helix</keyword>
<dbReference type="Proteomes" id="UP000295252">
    <property type="component" value="Chromosome II"/>
</dbReference>
<dbReference type="Gramene" id="CDP11377">
    <property type="protein sequence ID" value="CDP11377"/>
    <property type="gene ID" value="GSCOC_T00033602001"/>
</dbReference>
<accession>A0A068UST8</accession>
<keyword evidence="3" id="KW-1185">Reference proteome</keyword>
<keyword evidence="1" id="KW-0812">Transmembrane</keyword>
<organism evidence="2 3">
    <name type="scientific">Coffea canephora</name>
    <name type="common">Robusta coffee</name>
    <dbReference type="NCBI Taxonomy" id="49390"/>
    <lineage>
        <taxon>Eukaryota</taxon>
        <taxon>Viridiplantae</taxon>
        <taxon>Streptophyta</taxon>
        <taxon>Embryophyta</taxon>
        <taxon>Tracheophyta</taxon>
        <taxon>Spermatophyta</taxon>
        <taxon>Magnoliopsida</taxon>
        <taxon>eudicotyledons</taxon>
        <taxon>Gunneridae</taxon>
        <taxon>Pentapetalae</taxon>
        <taxon>asterids</taxon>
        <taxon>lamiids</taxon>
        <taxon>Gentianales</taxon>
        <taxon>Rubiaceae</taxon>
        <taxon>Ixoroideae</taxon>
        <taxon>Gardenieae complex</taxon>
        <taxon>Bertiereae - Coffeeae clade</taxon>
        <taxon>Coffeeae</taxon>
        <taxon>Coffea</taxon>
    </lineage>
</organism>
<proteinExistence type="predicted"/>
<gene>
    <name evidence="2" type="ORF">GSCOC_T00033602001</name>
</gene>
<dbReference type="EMBL" id="HG739139">
    <property type="protein sequence ID" value="CDP11377.1"/>
    <property type="molecule type" value="Genomic_DNA"/>
</dbReference>
<reference evidence="3" key="1">
    <citation type="journal article" date="2014" name="Science">
        <title>The coffee genome provides insight into the convergent evolution of caffeine biosynthesis.</title>
        <authorList>
            <person name="Denoeud F."/>
            <person name="Carretero-Paulet L."/>
            <person name="Dereeper A."/>
            <person name="Droc G."/>
            <person name="Guyot R."/>
            <person name="Pietrella M."/>
            <person name="Zheng C."/>
            <person name="Alberti A."/>
            <person name="Anthony F."/>
            <person name="Aprea G."/>
            <person name="Aury J.M."/>
            <person name="Bento P."/>
            <person name="Bernard M."/>
            <person name="Bocs S."/>
            <person name="Campa C."/>
            <person name="Cenci A."/>
            <person name="Combes M.C."/>
            <person name="Crouzillat D."/>
            <person name="Da Silva C."/>
            <person name="Daddiego L."/>
            <person name="De Bellis F."/>
            <person name="Dussert S."/>
            <person name="Garsmeur O."/>
            <person name="Gayraud T."/>
            <person name="Guignon V."/>
            <person name="Jahn K."/>
            <person name="Jamilloux V."/>
            <person name="Joet T."/>
            <person name="Labadie K."/>
            <person name="Lan T."/>
            <person name="Leclercq J."/>
            <person name="Lepelley M."/>
            <person name="Leroy T."/>
            <person name="Li L.T."/>
            <person name="Librado P."/>
            <person name="Lopez L."/>
            <person name="Munoz A."/>
            <person name="Noel B."/>
            <person name="Pallavicini A."/>
            <person name="Perrotta G."/>
            <person name="Poncet V."/>
            <person name="Pot D."/>
            <person name="Priyono X."/>
            <person name="Rigoreau M."/>
            <person name="Rouard M."/>
            <person name="Rozas J."/>
            <person name="Tranchant-Dubreuil C."/>
            <person name="VanBuren R."/>
            <person name="Zhang Q."/>
            <person name="Andrade A.C."/>
            <person name="Argout X."/>
            <person name="Bertrand B."/>
            <person name="de Kochko A."/>
            <person name="Graziosi G."/>
            <person name="Henry R.J."/>
            <person name="Jayarama X."/>
            <person name="Ming R."/>
            <person name="Nagai C."/>
            <person name="Rounsley S."/>
            <person name="Sankoff D."/>
            <person name="Giuliano G."/>
            <person name="Albert V.A."/>
            <person name="Wincker P."/>
            <person name="Lashermes P."/>
        </authorList>
    </citation>
    <scope>NUCLEOTIDE SEQUENCE [LARGE SCALE GENOMIC DNA]</scope>
    <source>
        <strain evidence="3">cv. DH200-94</strain>
    </source>
</reference>
<name>A0A068UST8_COFCA</name>
<evidence type="ECO:0000256" key="1">
    <source>
        <dbReference type="SAM" id="Phobius"/>
    </source>
</evidence>
<protein>
    <submittedName>
        <fullName evidence="2">Uncharacterized protein</fullName>
    </submittedName>
</protein>
<evidence type="ECO:0000313" key="3">
    <source>
        <dbReference type="Proteomes" id="UP000295252"/>
    </source>
</evidence>
<evidence type="ECO:0000313" key="2">
    <source>
        <dbReference type="EMBL" id="CDP11377.1"/>
    </source>
</evidence>
<feature type="transmembrane region" description="Helical" evidence="1">
    <location>
        <begin position="16"/>
        <end position="39"/>
    </location>
</feature>
<dbReference type="InParanoid" id="A0A068UST8"/>
<keyword evidence="1" id="KW-0472">Membrane</keyword>
<dbReference type="AlphaFoldDB" id="A0A068UST8"/>
<sequence length="93" mass="10721">MDLTITAQKHPLRIRFASLISLLCFFPSSLYSTSIFYFLHQLKSNLSTKTSSLNFAFHHIRDRTPVNFYRPLYLLSDNILIGANFSRVSDSGF</sequence>